<dbReference type="EMBL" id="JAPDDT010000002">
    <property type="protein sequence ID" value="MCW1922277.1"/>
    <property type="molecule type" value="Genomic_DNA"/>
</dbReference>
<gene>
    <name evidence="1" type="ORF">OKA05_06910</name>
</gene>
<organism evidence="1 2">
    <name type="scientific">Luteolibacter arcticus</name>
    <dbReference type="NCBI Taxonomy" id="1581411"/>
    <lineage>
        <taxon>Bacteria</taxon>
        <taxon>Pseudomonadati</taxon>
        <taxon>Verrucomicrobiota</taxon>
        <taxon>Verrucomicrobiia</taxon>
        <taxon>Verrucomicrobiales</taxon>
        <taxon>Verrucomicrobiaceae</taxon>
        <taxon>Luteolibacter</taxon>
    </lineage>
</organism>
<accession>A0ABT3GF86</accession>
<sequence length="143" mass="16436">MNPILSAITPLPVDRLCETSEEIWNALLKRSVRRDVDIFWKHEELFDQALAHRFGEPGRETEWCVLTISRGIDAFLITVSAKHLNEDFVLLLRDLLTATLPEEPVYLGVYESDVMDYYGHIATLAVFRNQLWVWTRDSGESGA</sequence>
<comment type="caution">
    <text evidence="1">The sequence shown here is derived from an EMBL/GenBank/DDBJ whole genome shotgun (WGS) entry which is preliminary data.</text>
</comment>
<keyword evidence="2" id="KW-1185">Reference proteome</keyword>
<name>A0ABT3GF86_9BACT</name>
<dbReference type="Proteomes" id="UP001320876">
    <property type="component" value="Unassembled WGS sequence"/>
</dbReference>
<evidence type="ECO:0000313" key="2">
    <source>
        <dbReference type="Proteomes" id="UP001320876"/>
    </source>
</evidence>
<protein>
    <submittedName>
        <fullName evidence="1">Uncharacterized protein</fullName>
    </submittedName>
</protein>
<dbReference type="RefSeq" id="WP_264486386.1">
    <property type="nucleotide sequence ID" value="NZ_JAPDDT010000002.1"/>
</dbReference>
<evidence type="ECO:0000313" key="1">
    <source>
        <dbReference type="EMBL" id="MCW1922277.1"/>
    </source>
</evidence>
<reference evidence="1 2" key="1">
    <citation type="submission" date="2022-10" db="EMBL/GenBank/DDBJ databases">
        <title>Luteolibacter arcticus strain CCTCC AB 2014275, whole genome shotgun sequencing project.</title>
        <authorList>
            <person name="Zhao G."/>
            <person name="Shen L."/>
        </authorList>
    </citation>
    <scope>NUCLEOTIDE SEQUENCE [LARGE SCALE GENOMIC DNA]</scope>
    <source>
        <strain evidence="1 2">CCTCC AB 2014275</strain>
    </source>
</reference>
<proteinExistence type="predicted"/>